<comment type="caution">
    <text evidence="2">The sequence shown here is derived from an EMBL/GenBank/DDBJ whole genome shotgun (WGS) entry which is preliminary data.</text>
</comment>
<dbReference type="EMBL" id="JAPDFL010000001">
    <property type="protein sequence ID" value="MCW1933682.1"/>
    <property type="molecule type" value="Genomic_DNA"/>
</dbReference>
<feature type="region of interest" description="Disordered" evidence="1">
    <location>
        <begin position="31"/>
        <end position="56"/>
    </location>
</feature>
<protein>
    <submittedName>
        <fullName evidence="2">Uncharacterized protein</fullName>
    </submittedName>
</protein>
<evidence type="ECO:0000313" key="3">
    <source>
        <dbReference type="Proteomes" id="UP001208938"/>
    </source>
</evidence>
<evidence type="ECO:0000313" key="2">
    <source>
        <dbReference type="EMBL" id="MCW1933682.1"/>
    </source>
</evidence>
<accession>A0ABT3H1L4</accession>
<proteinExistence type="predicted"/>
<name>A0ABT3H1L4_9RHOB</name>
<dbReference type="Proteomes" id="UP001208938">
    <property type="component" value="Unassembled WGS sequence"/>
</dbReference>
<keyword evidence="3" id="KW-1185">Reference proteome</keyword>
<organism evidence="2 3">
    <name type="scientific">Pararhodobacter zhoushanensis</name>
    <dbReference type="NCBI Taxonomy" id="2479545"/>
    <lineage>
        <taxon>Bacteria</taxon>
        <taxon>Pseudomonadati</taxon>
        <taxon>Pseudomonadota</taxon>
        <taxon>Alphaproteobacteria</taxon>
        <taxon>Rhodobacterales</taxon>
        <taxon>Paracoccaceae</taxon>
        <taxon>Pararhodobacter</taxon>
    </lineage>
</organism>
<reference evidence="2 3" key="1">
    <citation type="submission" date="2022-10" db="EMBL/GenBank/DDBJ databases">
        <title>Pararhodobacter sp. nov., isolated from marine algae.</title>
        <authorList>
            <person name="Choi B.J."/>
            <person name="Kim J.M."/>
            <person name="Lee J.K."/>
            <person name="Choi D.G."/>
            <person name="Jeon C.O."/>
        </authorList>
    </citation>
    <scope>NUCLEOTIDE SEQUENCE [LARGE SCALE GENOMIC DNA]</scope>
    <source>
        <strain evidence="2 3">ZQ420</strain>
    </source>
</reference>
<gene>
    <name evidence="2" type="ORF">OKW52_15800</name>
</gene>
<evidence type="ECO:0000256" key="1">
    <source>
        <dbReference type="SAM" id="MobiDB-lite"/>
    </source>
</evidence>
<sequence length="56" mass="6278">MNWLEIEKRWAEMTLRASPPGSITVIRDSTSITSRRQQTAMPRPEAATLHAVAADK</sequence>
<dbReference type="RefSeq" id="WP_264506562.1">
    <property type="nucleotide sequence ID" value="NZ_JAPDFL010000001.1"/>
</dbReference>
<feature type="compositionally biased region" description="Polar residues" evidence="1">
    <location>
        <begin position="31"/>
        <end position="40"/>
    </location>
</feature>